<comment type="caution">
    <text evidence="3">The sequence shown here is derived from an EMBL/GenBank/DDBJ whole genome shotgun (WGS) entry which is preliminary data.</text>
</comment>
<keyword evidence="4" id="KW-1185">Reference proteome</keyword>
<accession>A0A6A6L3C5</accession>
<name>A0A6A6L3C5_HEVBR</name>
<dbReference type="Pfam" id="PF01585">
    <property type="entry name" value="G-patch"/>
    <property type="match status" value="1"/>
</dbReference>
<evidence type="ECO:0000256" key="1">
    <source>
        <dbReference type="SAM" id="MobiDB-lite"/>
    </source>
</evidence>
<feature type="region of interest" description="Disordered" evidence="1">
    <location>
        <begin position="54"/>
        <end position="86"/>
    </location>
</feature>
<feature type="compositionally biased region" description="Polar residues" evidence="1">
    <location>
        <begin position="77"/>
        <end position="86"/>
    </location>
</feature>
<evidence type="ECO:0000313" key="3">
    <source>
        <dbReference type="EMBL" id="KAF2295167.1"/>
    </source>
</evidence>
<dbReference type="AlphaFoldDB" id="A0A6A6L3C5"/>
<gene>
    <name evidence="3" type="ORF">GH714_031816</name>
</gene>
<dbReference type="GO" id="GO:0003676">
    <property type="term" value="F:nucleic acid binding"/>
    <property type="evidence" value="ECO:0007669"/>
    <property type="project" value="InterPro"/>
</dbReference>
<dbReference type="EMBL" id="JAAGAX010000013">
    <property type="protein sequence ID" value="KAF2295167.1"/>
    <property type="molecule type" value="Genomic_DNA"/>
</dbReference>
<sequence>MGVIRGSGRGVAKSDASYSGYPRIVSISAPVTGSSTNADTSAIATPFRTDASALGSYAPPASTGSGKRRFSEMPLSSAAQKEQSQLPTGIAQLKGGVYRDLPFKRGSSDSMPFPPGVGGGRGLEMPMSMLRVMRHNVFSYVTCLSSTVEMGLGKDGSGMIEPVQAQAMENRAGLGSQQKKLDPSLEVQAGDSYKTLIHKGSC</sequence>
<reference evidence="3 4" key="1">
    <citation type="journal article" date="2020" name="Mol. Plant">
        <title>The Chromosome-Based Rubber Tree Genome Provides New Insights into Spurge Genome Evolution and Rubber Biosynthesis.</title>
        <authorList>
            <person name="Liu J."/>
            <person name="Shi C."/>
            <person name="Shi C.C."/>
            <person name="Li W."/>
            <person name="Zhang Q.J."/>
            <person name="Zhang Y."/>
            <person name="Li K."/>
            <person name="Lu H.F."/>
            <person name="Shi C."/>
            <person name="Zhu S.T."/>
            <person name="Xiao Z.Y."/>
            <person name="Nan H."/>
            <person name="Yue Y."/>
            <person name="Zhu X.G."/>
            <person name="Wu Y."/>
            <person name="Hong X.N."/>
            <person name="Fan G.Y."/>
            <person name="Tong Y."/>
            <person name="Zhang D."/>
            <person name="Mao C.L."/>
            <person name="Liu Y.L."/>
            <person name="Hao S.J."/>
            <person name="Liu W.Q."/>
            <person name="Lv M.Q."/>
            <person name="Zhang H.B."/>
            <person name="Liu Y."/>
            <person name="Hu-Tang G.R."/>
            <person name="Wang J.P."/>
            <person name="Wang J.H."/>
            <person name="Sun Y.H."/>
            <person name="Ni S.B."/>
            <person name="Chen W.B."/>
            <person name="Zhang X.C."/>
            <person name="Jiao Y.N."/>
            <person name="Eichler E.E."/>
            <person name="Li G.H."/>
            <person name="Liu X."/>
            <person name="Gao L.Z."/>
        </authorList>
    </citation>
    <scope>NUCLEOTIDE SEQUENCE [LARGE SCALE GENOMIC DNA]</scope>
    <source>
        <strain evidence="4">cv. GT1</strain>
        <tissue evidence="3">Leaf</tissue>
    </source>
</reference>
<proteinExistence type="predicted"/>
<evidence type="ECO:0000313" key="4">
    <source>
        <dbReference type="Proteomes" id="UP000467840"/>
    </source>
</evidence>
<evidence type="ECO:0000259" key="2">
    <source>
        <dbReference type="Pfam" id="PF01585"/>
    </source>
</evidence>
<feature type="domain" description="G-patch" evidence="2">
    <location>
        <begin position="149"/>
        <end position="175"/>
    </location>
</feature>
<dbReference type="InterPro" id="IPR000467">
    <property type="entry name" value="G_patch_dom"/>
</dbReference>
<dbReference type="Proteomes" id="UP000467840">
    <property type="component" value="Chromosome 7"/>
</dbReference>
<organism evidence="3 4">
    <name type="scientific">Hevea brasiliensis</name>
    <name type="common">Para rubber tree</name>
    <name type="synonym">Siphonia brasiliensis</name>
    <dbReference type="NCBI Taxonomy" id="3981"/>
    <lineage>
        <taxon>Eukaryota</taxon>
        <taxon>Viridiplantae</taxon>
        <taxon>Streptophyta</taxon>
        <taxon>Embryophyta</taxon>
        <taxon>Tracheophyta</taxon>
        <taxon>Spermatophyta</taxon>
        <taxon>Magnoliopsida</taxon>
        <taxon>eudicotyledons</taxon>
        <taxon>Gunneridae</taxon>
        <taxon>Pentapetalae</taxon>
        <taxon>rosids</taxon>
        <taxon>fabids</taxon>
        <taxon>Malpighiales</taxon>
        <taxon>Euphorbiaceae</taxon>
        <taxon>Crotonoideae</taxon>
        <taxon>Micrandreae</taxon>
        <taxon>Hevea</taxon>
    </lineage>
</organism>
<protein>
    <recommendedName>
        <fullName evidence="2">G-patch domain-containing protein</fullName>
    </recommendedName>
</protein>